<protein>
    <submittedName>
        <fullName evidence="1">3692_t:CDS:1</fullName>
    </submittedName>
</protein>
<accession>A0ACA9KQP9</accession>
<name>A0ACA9KQP9_9GLOM</name>
<evidence type="ECO:0000313" key="1">
    <source>
        <dbReference type="EMBL" id="CAG8486424.1"/>
    </source>
</evidence>
<proteinExistence type="predicted"/>
<dbReference type="Proteomes" id="UP000789525">
    <property type="component" value="Unassembled WGS sequence"/>
</dbReference>
<dbReference type="EMBL" id="CAJVPT010002723">
    <property type="protein sequence ID" value="CAG8486424.1"/>
    <property type="molecule type" value="Genomic_DNA"/>
</dbReference>
<evidence type="ECO:0000313" key="2">
    <source>
        <dbReference type="Proteomes" id="UP000789525"/>
    </source>
</evidence>
<sequence>MQGIINRRLSLFKALAKESDGRLKVLASEKDQEIFRRLGKENLTVHPWEEVHPSLFAIVHVSNKYPGMRMIKNYLNQFHERTGFQSFGRVRMNLITPAYVAEKLSASVGDTKRCRSSLLREALTDLDILRLIPNDVFAPKVGAGAENLNINLSFDARARVLDMTVDQFVELAYHFEKWPFKPANFDVSAIDPDFKHRKRM</sequence>
<keyword evidence="2" id="KW-1185">Reference proteome</keyword>
<reference evidence="1" key="1">
    <citation type="submission" date="2021-06" db="EMBL/GenBank/DDBJ databases">
        <authorList>
            <person name="Kallberg Y."/>
            <person name="Tangrot J."/>
            <person name="Rosling A."/>
        </authorList>
    </citation>
    <scope>NUCLEOTIDE SEQUENCE</scope>
    <source>
        <strain evidence="1">CL356</strain>
    </source>
</reference>
<organism evidence="1 2">
    <name type="scientific">Acaulospora colombiana</name>
    <dbReference type="NCBI Taxonomy" id="27376"/>
    <lineage>
        <taxon>Eukaryota</taxon>
        <taxon>Fungi</taxon>
        <taxon>Fungi incertae sedis</taxon>
        <taxon>Mucoromycota</taxon>
        <taxon>Glomeromycotina</taxon>
        <taxon>Glomeromycetes</taxon>
        <taxon>Diversisporales</taxon>
        <taxon>Acaulosporaceae</taxon>
        <taxon>Acaulospora</taxon>
    </lineage>
</organism>
<comment type="caution">
    <text evidence="1">The sequence shown here is derived from an EMBL/GenBank/DDBJ whole genome shotgun (WGS) entry which is preliminary data.</text>
</comment>
<gene>
    <name evidence="1" type="ORF">ACOLOM_LOCUS2206</name>
</gene>